<evidence type="ECO:0000256" key="7">
    <source>
        <dbReference type="ARBA" id="ARBA00022741"/>
    </source>
</evidence>
<sequence length="1280" mass="142479">MDRSGATSRASRRPRQPLADASSRANIYNHPAAAVEKSTNGLPPSPDSSVGVPHHESLPAHGALTVRNTCNTPENKRLSAVTDENYDSKRSSQVSTTSTNASAKGRRRKTHIGPWLLGSDIGKGGCGKVRKVKHSLTGQVAAAKIISKKIAEKARAESLMNLVEAQKRGNGSLGLPNSHVMPFGVEREVVIMKLLEHPNVVKLYDVWENRSELYLIMEHVDGGELFEYVEKVGYMREDETVWVFRQIVAALLHCHRLGIHHRDLKPENILLDLSEHPQVKLIDFGMAALQPQGQLLTTPCGSIHYAAPEVFERNYDGSKVDVWSLGIILYVMLTGNTPFAYDAATMKNDTERWYRLIKAGRFDIPDHISPEAADLIRKMLVPDPLRRISLEGCWHHTLVQTYNQVWSSNPRENHLEYWIGAKPVIENWNVRTRADIDREILINLRCLWHSVDEEYIVSMILNKDPNQEKYFYSALQKHRDEQLENYVGTVDTMGYSTSDYHHVKAPSPEELPPVPASAYSRTRSQFSILDDRDKMDIDQSQSTLKAGTGSIRSYDPYRAPHDPLVNGKGQYSVTVHPRGQSLHGRKRSQTTNVRGQPGSLRVQALKSDARRPTTSSSRQSLRAPSPSPRGSRARSRSSSRMSVASCASSYLPSSPPSGAVRAASRTKRPVQFVSSKRNSVASLRATLPDLTEESSPKTPQTRRKAQLVQLAGSSPAPPTAMFVKSKKQMDVEASPMIRVRRPRTHSQMLDTEARKVSSELEKYCEEVFYRSSGQSSQSSAMTNAVDTPPSSVSQRGSGGSYRNANNQAYDGEDLGNTDTPNTYITKELSETRKRLAARYANDDGARSSSYHEVLAHLDSLLSIRNGDSRRIATGVDASKTGDRMAFLPMISEEARAPEYDSPVDYDRFARQVERTSDAFRQGTFTEPTIRVVDQSSPTKPAPLVIRKSSGTTSASGSASSGISQQGQRYYSGQTTGSQISERKPQAVPSNPLGPVFEDVSKDSLKDADAKGSKRRHWFSRKRMASAESDSQKPKTSNGHDFTEFDDRLKLDTQLPTRRGGSNSPIPETSNFPITSADNKPGFFAFLRKKRAHSGNSFGNMAMGGDDDEITTETSFTAVSVDSNTRQRLQPSEAQKRIENRDLGVQQNWLARFFNIKPASKVMCFSRGRGVARQELVRLLRSWRMYGMKDVVLDRGRNLIWGRLASPNYLGIKEVQFVIELFVVLEHGRRAHLSLARFTQRSGAASSFRKVVDTVDVVLKGKGLLVEEGVRRREMEAILLG</sequence>
<evidence type="ECO:0000259" key="14">
    <source>
        <dbReference type="PROSITE" id="PS50011"/>
    </source>
</evidence>
<feature type="compositionally biased region" description="Low complexity" evidence="13">
    <location>
        <begin position="638"/>
        <end position="649"/>
    </location>
</feature>
<keyword evidence="8" id="KW-0418">Kinase</keyword>
<gene>
    <name evidence="15" type="ORF">FH972_021542</name>
</gene>
<feature type="compositionally biased region" description="Low complexity" evidence="13">
    <location>
        <begin position="620"/>
        <end position="630"/>
    </location>
</feature>
<evidence type="ECO:0000256" key="9">
    <source>
        <dbReference type="ARBA" id="ARBA00022840"/>
    </source>
</evidence>
<dbReference type="AlphaFoldDB" id="A0A5N6KQA5"/>
<dbReference type="Proteomes" id="UP000327013">
    <property type="component" value="Unassembled WGS sequence"/>
</dbReference>
<dbReference type="GO" id="GO:0035556">
    <property type="term" value="P:intracellular signal transduction"/>
    <property type="evidence" value="ECO:0007669"/>
    <property type="project" value="TreeGrafter"/>
</dbReference>
<proteinExistence type="inferred from homology"/>
<feature type="compositionally biased region" description="Low complexity" evidence="13">
    <location>
        <begin position="948"/>
        <end position="967"/>
    </location>
</feature>
<feature type="compositionally biased region" description="Basic and acidic residues" evidence="13">
    <location>
        <begin position="998"/>
        <end position="1011"/>
    </location>
</feature>
<feature type="compositionally biased region" description="Polar residues" evidence="13">
    <location>
        <begin position="1053"/>
        <end position="1074"/>
    </location>
</feature>
<evidence type="ECO:0000256" key="12">
    <source>
        <dbReference type="ARBA" id="ARBA00058225"/>
    </source>
</evidence>
<evidence type="ECO:0000256" key="6">
    <source>
        <dbReference type="ARBA" id="ARBA00022679"/>
    </source>
</evidence>
<dbReference type="PANTHER" id="PTHR24346">
    <property type="entry name" value="MAP/MICROTUBULE AFFINITY-REGULATING KINASE"/>
    <property type="match status" value="1"/>
</dbReference>
<feature type="compositionally biased region" description="Basic residues" evidence="13">
    <location>
        <begin position="1012"/>
        <end position="1023"/>
    </location>
</feature>
<feature type="region of interest" description="Disordered" evidence="13">
    <location>
        <begin position="1"/>
        <end position="109"/>
    </location>
</feature>
<evidence type="ECO:0000256" key="10">
    <source>
        <dbReference type="ARBA" id="ARBA00047899"/>
    </source>
</evidence>
<evidence type="ECO:0000313" key="15">
    <source>
        <dbReference type="EMBL" id="KAB8337240.1"/>
    </source>
</evidence>
<comment type="similarity">
    <text evidence="2">Belongs to the protein kinase superfamily. CAMK Ser/Thr protein kinase family. NIM1 subfamily.</text>
</comment>
<feature type="region of interest" description="Disordered" evidence="13">
    <location>
        <begin position="531"/>
        <end position="678"/>
    </location>
</feature>
<keyword evidence="9" id="KW-0067">ATP-binding</keyword>
<comment type="catalytic activity">
    <reaction evidence="10">
        <text>L-threonyl-[protein] + ATP = O-phospho-L-threonyl-[protein] + ADP + H(+)</text>
        <dbReference type="Rhea" id="RHEA:46608"/>
        <dbReference type="Rhea" id="RHEA-COMP:11060"/>
        <dbReference type="Rhea" id="RHEA-COMP:11605"/>
        <dbReference type="ChEBI" id="CHEBI:15378"/>
        <dbReference type="ChEBI" id="CHEBI:30013"/>
        <dbReference type="ChEBI" id="CHEBI:30616"/>
        <dbReference type="ChEBI" id="CHEBI:61977"/>
        <dbReference type="ChEBI" id="CHEBI:456216"/>
        <dbReference type="EC" id="2.7.11.1"/>
    </reaction>
</comment>
<evidence type="ECO:0000256" key="13">
    <source>
        <dbReference type="SAM" id="MobiDB-lite"/>
    </source>
</evidence>
<dbReference type="PANTHER" id="PTHR24346:SF110">
    <property type="entry name" value="NON-SPECIFIC SERINE_THREONINE PROTEIN KINASE"/>
    <property type="match status" value="1"/>
</dbReference>
<feature type="compositionally biased region" description="Polar residues" evidence="13">
    <location>
        <begin position="91"/>
        <end position="102"/>
    </location>
</feature>
<evidence type="ECO:0000256" key="4">
    <source>
        <dbReference type="ARBA" id="ARBA00022527"/>
    </source>
</evidence>
<dbReference type="InterPro" id="IPR008271">
    <property type="entry name" value="Ser/Thr_kinase_AS"/>
</dbReference>
<dbReference type="GO" id="GO:0004674">
    <property type="term" value="F:protein serine/threonine kinase activity"/>
    <property type="evidence" value="ECO:0007669"/>
    <property type="project" value="UniProtKB-KW"/>
</dbReference>
<reference evidence="15 16" key="1">
    <citation type="submission" date="2019-06" db="EMBL/GenBank/DDBJ databases">
        <title>A chromosomal-level reference genome of Carpinus fangiana (Coryloideae, Betulaceae).</title>
        <authorList>
            <person name="Yang X."/>
            <person name="Wang Z."/>
            <person name="Zhang L."/>
            <person name="Hao G."/>
            <person name="Liu J."/>
            <person name="Yang Y."/>
        </authorList>
    </citation>
    <scope>NUCLEOTIDE SEQUENCE [LARGE SCALE GENOMIC DNA]</scope>
    <source>
        <strain evidence="15">Cfa_2016G</strain>
        <tissue evidence="15">Leaf</tissue>
    </source>
</reference>
<dbReference type="EMBL" id="VIBQ01000009">
    <property type="protein sequence ID" value="KAB8337240.1"/>
    <property type="molecule type" value="Genomic_DNA"/>
</dbReference>
<dbReference type="GO" id="GO:0005938">
    <property type="term" value="C:cell cortex"/>
    <property type="evidence" value="ECO:0007669"/>
    <property type="project" value="UniProtKB-ARBA"/>
</dbReference>
<keyword evidence="5" id="KW-0597">Phosphoprotein</keyword>
<dbReference type="Pfam" id="PF00069">
    <property type="entry name" value="Pkinase"/>
    <property type="match status" value="1"/>
</dbReference>
<organism evidence="15 16">
    <name type="scientific">Carpinus fangiana</name>
    <dbReference type="NCBI Taxonomy" id="176857"/>
    <lineage>
        <taxon>Eukaryota</taxon>
        <taxon>Viridiplantae</taxon>
        <taxon>Streptophyta</taxon>
        <taxon>Embryophyta</taxon>
        <taxon>Tracheophyta</taxon>
        <taxon>Spermatophyta</taxon>
        <taxon>Magnoliopsida</taxon>
        <taxon>eudicotyledons</taxon>
        <taxon>Gunneridae</taxon>
        <taxon>Pentapetalae</taxon>
        <taxon>rosids</taxon>
        <taxon>fabids</taxon>
        <taxon>Fagales</taxon>
        <taxon>Betulaceae</taxon>
        <taxon>Carpinus</taxon>
    </lineage>
</organism>
<keyword evidence="6" id="KW-0808">Transferase</keyword>
<comment type="catalytic activity">
    <reaction evidence="11">
        <text>L-seryl-[protein] + ATP = O-phospho-L-seryl-[protein] + ADP + H(+)</text>
        <dbReference type="Rhea" id="RHEA:17989"/>
        <dbReference type="Rhea" id="RHEA-COMP:9863"/>
        <dbReference type="Rhea" id="RHEA-COMP:11604"/>
        <dbReference type="ChEBI" id="CHEBI:15378"/>
        <dbReference type="ChEBI" id="CHEBI:29999"/>
        <dbReference type="ChEBI" id="CHEBI:30616"/>
        <dbReference type="ChEBI" id="CHEBI:83421"/>
        <dbReference type="ChEBI" id="CHEBI:456216"/>
        <dbReference type="EC" id="2.7.11.1"/>
    </reaction>
</comment>
<protein>
    <recommendedName>
        <fullName evidence="3">non-specific serine/threonine protein kinase</fullName>
        <ecNumber evidence="3">2.7.11.1</ecNumber>
    </recommendedName>
</protein>
<evidence type="ECO:0000256" key="3">
    <source>
        <dbReference type="ARBA" id="ARBA00012513"/>
    </source>
</evidence>
<dbReference type="InterPro" id="IPR043024">
    <property type="entry name" value="KA1_sf_fungal"/>
</dbReference>
<feature type="region of interest" description="Disordered" evidence="13">
    <location>
        <begin position="685"/>
        <end position="704"/>
    </location>
</feature>
<name>A0A5N6KQA5_9ROSI</name>
<keyword evidence="4" id="KW-0723">Serine/threonine-protein kinase</keyword>
<evidence type="ECO:0000256" key="2">
    <source>
        <dbReference type="ARBA" id="ARBA00010791"/>
    </source>
</evidence>
<evidence type="ECO:0000256" key="11">
    <source>
        <dbReference type="ARBA" id="ARBA00048679"/>
    </source>
</evidence>
<evidence type="ECO:0000256" key="8">
    <source>
        <dbReference type="ARBA" id="ARBA00022777"/>
    </source>
</evidence>
<dbReference type="InterPro" id="IPR031850">
    <property type="entry name" value="Fungal_KA1_dom"/>
</dbReference>
<dbReference type="OrthoDB" id="504170at2759"/>
<feature type="compositionally biased region" description="Basic and acidic residues" evidence="13">
    <location>
        <begin position="1040"/>
        <end position="1050"/>
    </location>
</feature>
<dbReference type="GO" id="GO:0005524">
    <property type="term" value="F:ATP binding"/>
    <property type="evidence" value="ECO:0007669"/>
    <property type="project" value="UniProtKB-KW"/>
</dbReference>
<dbReference type="InterPro" id="IPR000719">
    <property type="entry name" value="Prot_kinase_dom"/>
</dbReference>
<feature type="domain" description="Protein kinase" evidence="14">
    <location>
        <begin position="115"/>
        <end position="399"/>
    </location>
</feature>
<accession>A0A5N6KQA5</accession>
<comment type="function">
    <text evidence="12">CIPK serine-threonine protein kinases interact with CBL proteins. Binding of a CBL protein to the regulatory NAF domain of CIPK protein lead to the activation of the kinase in a calcium-dependent manner.</text>
</comment>
<dbReference type="EC" id="2.7.11.1" evidence="3"/>
<dbReference type="InterPro" id="IPR011009">
    <property type="entry name" value="Kinase-like_dom_sf"/>
</dbReference>
<dbReference type="Gene3D" id="1.10.510.10">
    <property type="entry name" value="Transferase(Phosphotransferase) domain 1"/>
    <property type="match status" value="1"/>
</dbReference>
<evidence type="ECO:0000256" key="1">
    <source>
        <dbReference type="ARBA" id="ARBA00006234"/>
    </source>
</evidence>
<feature type="region of interest" description="Disordered" evidence="13">
    <location>
        <begin position="771"/>
        <end position="822"/>
    </location>
</feature>
<dbReference type="Pfam" id="PF16797">
    <property type="entry name" value="Fungal_KA1"/>
    <property type="match status" value="1"/>
</dbReference>
<evidence type="ECO:0000313" key="16">
    <source>
        <dbReference type="Proteomes" id="UP000327013"/>
    </source>
</evidence>
<dbReference type="Gene3D" id="3.30.310.220">
    <property type="entry name" value="Fungal kinase associated-1 domain"/>
    <property type="match status" value="1"/>
</dbReference>
<feature type="compositionally biased region" description="Polar residues" evidence="13">
    <location>
        <begin position="780"/>
        <end position="808"/>
    </location>
</feature>
<dbReference type="FunFam" id="1.10.510.10:FF:000571">
    <property type="entry name" value="Maternal embryonic leucine zipper kinase"/>
    <property type="match status" value="1"/>
</dbReference>
<feature type="compositionally biased region" description="Polar residues" evidence="13">
    <location>
        <begin position="968"/>
        <end position="979"/>
    </location>
</feature>
<keyword evidence="7" id="KW-0547">Nucleotide-binding</keyword>
<dbReference type="SMART" id="SM00220">
    <property type="entry name" value="S_TKc"/>
    <property type="match status" value="1"/>
</dbReference>
<comment type="caution">
    <text evidence="15">The sequence shown here is derived from an EMBL/GenBank/DDBJ whole genome shotgun (WGS) entry which is preliminary data.</text>
</comment>
<feature type="region of interest" description="Disordered" evidence="13">
    <location>
        <begin position="932"/>
        <end position="1074"/>
    </location>
</feature>
<keyword evidence="16" id="KW-1185">Reference proteome</keyword>
<dbReference type="PROSITE" id="PS00108">
    <property type="entry name" value="PROTEIN_KINASE_ST"/>
    <property type="match status" value="1"/>
</dbReference>
<evidence type="ECO:0000256" key="5">
    <source>
        <dbReference type="ARBA" id="ARBA00022553"/>
    </source>
</evidence>
<dbReference type="PROSITE" id="PS50011">
    <property type="entry name" value="PROTEIN_KINASE_DOM"/>
    <property type="match status" value="1"/>
</dbReference>
<comment type="similarity">
    <text evidence="1">Belongs to the protein kinase superfamily. CAMK Ser/Thr protein kinase family. SNF1 subfamily.</text>
</comment>
<dbReference type="SUPFAM" id="SSF56112">
    <property type="entry name" value="Protein kinase-like (PK-like)"/>
    <property type="match status" value="1"/>
</dbReference>